<evidence type="ECO:0000313" key="2">
    <source>
        <dbReference type="EMBL" id="JAQ07201.1"/>
    </source>
</evidence>
<gene>
    <name evidence="2" type="ORF">g.54523</name>
</gene>
<sequence>MSDEAAQLQSFVQQIHNKVSIAVAIAVIKSKPDNVTTEEYVRDLQSRVLKEWQKNPVPDIFEDKLVSIHLNKAAQDVAEVLPNSPVVESDDSPVDLASSNVLENLPGCRSPSPIPNEEVIEEHGAYFQSLVRLKFAVETRKTVPFDSVRDFIEGTKSHSGNVKSNIPGFGSPRKSSISQDSGVVSSAANGSKVPNSVSSSLFRSITHSADTEALITKSSQSLLGYVRSAVFSTPFDSYYRWKGSLLEKTCDILARSSMDSQCRTAIGSFLASSLDQIWMIDDVIKSFAVEHQLMILSTLCGVADVCSSALNNVMSKFDEFSETFAANELPSPANVHKVEKIPHFLRFAEILFDIWRRRVSKRLKNSEDANTSSSSLATFWRLKSDVMEGSSLNENEILLLRSWRETLEKLSISCVEVHPLINSHLLKTLSAIDSLVGTMEPQEENNIFFDTVGDATS</sequence>
<accession>A0A146LGD7</accession>
<name>A0A146LGD7_LYGHE</name>
<feature type="compositionally biased region" description="Low complexity" evidence="1">
    <location>
        <begin position="175"/>
        <end position="186"/>
    </location>
</feature>
<proteinExistence type="predicted"/>
<organism evidence="2">
    <name type="scientific">Lygus hesperus</name>
    <name type="common">Western plant bug</name>
    <dbReference type="NCBI Taxonomy" id="30085"/>
    <lineage>
        <taxon>Eukaryota</taxon>
        <taxon>Metazoa</taxon>
        <taxon>Ecdysozoa</taxon>
        <taxon>Arthropoda</taxon>
        <taxon>Hexapoda</taxon>
        <taxon>Insecta</taxon>
        <taxon>Pterygota</taxon>
        <taxon>Neoptera</taxon>
        <taxon>Paraneoptera</taxon>
        <taxon>Hemiptera</taxon>
        <taxon>Heteroptera</taxon>
        <taxon>Panheteroptera</taxon>
        <taxon>Cimicomorpha</taxon>
        <taxon>Miridae</taxon>
        <taxon>Mirini</taxon>
        <taxon>Lygus</taxon>
    </lineage>
</organism>
<evidence type="ECO:0000256" key="1">
    <source>
        <dbReference type="SAM" id="MobiDB-lite"/>
    </source>
</evidence>
<evidence type="ECO:0008006" key="3">
    <source>
        <dbReference type="Google" id="ProtNLM"/>
    </source>
</evidence>
<reference evidence="2" key="1">
    <citation type="journal article" date="2016" name="Gigascience">
        <title>De novo construction of an expanded transcriptome assembly for the western tarnished plant bug, Lygus hesperus.</title>
        <authorList>
            <person name="Tassone E.E."/>
            <person name="Geib S.M."/>
            <person name="Hall B."/>
            <person name="Fabrick J.A."/>
            <person name="Brent C.S."/>
            <person name="Hull J.J."/>
        </authorList>
    </citation>
    <scope>NUCLEOTIDE SEQUENCE</scope>
</reference>
<dbReference type="EMBL" id="GDHC01011428">
    <property type="protein sequence ID" value="JAQ07201.1"/>
    <property type="molecule type" value="Transcribed_RNA"/>
</dbReference>
<protein>
    <recommendedName>
        <fullName evidence="3">GRIN2-like protein</fullName>
    </recommendedName>
</protein>
<feature type="region of interest" description="Disordered" evidence="1">
    <location>
        <begin position="162"/>
        <end position="192"/>
    </location>
</feature>
<dbReference type="AlphaFoldDB" id="A0A146LGD7"/>